<feature type="domain" description="NmrA-like" evidence="1">
    <location>
        <begin position="2"/>
        <end position="249"/>
    </location>
</feature>
<keyword evidence="3" id="KW-1185">Reference proteome</keyword>
<evidence type="ECO:0000259" key="1">
    <source>
        <dbReference type="Pfam" id="PF05368"/>
    </source>
</evidence>
<dbReference type="Gene3D" id="3.40.50.720">
    <property type="entry name" value="NAD(P)-binding Rossmann-like Domain"/>
    <property type="match status" value="1"/>
</dbReference>
<evidence type="ECO:0000313" key="3">
    <source>
        <dbReference type="Proteomes" id="UP000323994"/>
    </source>
</evidence>
<dbReference type="EMBL" id="VBSN01000038">
    <property type="protein sequence ID" value="KAA6439288.1"/>
    <property type="molecule type" value="Genomic_DNA"/>
</dbReference>
<gene>
    <name evidence="2" type="ORF">FEM33_13535</name>
</gene>
<dbReference type="RefSeq" id="WP_139012538.1">
    <property type="nucleotide sequence ID" value="NZ_VBSN01000038.1"/>
</dbReference>
<sequence length="287" mass="31369">MQILVTGATGSLGSAVIETLLKRIPASSIAILTRNEEKRFSFQARGFLAYLGDFDDIPSLDNAMKEVEMVLLISAGDEGDRMQQHRNVVDAAKRAGVSGIAYTSRALRDQDTLSNPLMADHFATEDYIRKSGLRYTIFRNALYMDAIPLFVGRQVFQTGIIQSAGMGKVAFALRKEMGEAIAKIMLNEGCQNKTYKFTGGMAYSFDDIAHALTDLSGIEVSYTPVESPAFEAILIKKGIPAAVVKKITDFNTDIRNGQESEVTDDLARTIGRPPVSLREGLKALFGL</sequence>
<dbReference type="PANTHER" id="PTHR47129">
    <property type="entry name" value="QUINONE OXIDOREDUCTASE 2"/>
    <property type="match status" value="1"/>
</dbReference>
<proteinExistence type="predicted"/>
<evidence type="ECO:0000313" key="2">
    <source>
        <dbReference type="EMBL" id="KAA6439288.1"/>
    </source>
</evidence>
<dbReference type="InterPro" id="IPR008030">
    <property type="entry name" value="NmrA-like"/>
</dbReference>
<name>A0A5M8QVH0_9BACT</name>
<organism evidence="2 3">
    <name type="scientific">Dyadobacter flavalbus</name>
    <dbReference type="NCBI Taxonomy" id="2579942"/>
    <lineage>
        <taxon>Bacteria</taxon>
        <taxon>Pseudomonadati</taxon>
        <taxon>Bacteroidota</taxon>
        <taxon>Cytophagia</taxon>
        <taxon>Cytophagales</taxon>
        <taxon>Spirosomataceae</taxon>
        <taxon>Dyadobacter</taxon>
    </lineage>
</organism>
<dbReference type="PANTHER" id="PTHR47129:SF1">
    <property type="entry name" value="NMRA-LIKE DOMAIN-CONTAINING PROTEIN"/>
    <property type="match status" value="1"/>
</dbReference>
<accession>A0A5M8QVH0</accession>
<dbReference type="Gene3D" id="3.90.25.10">
    <property type="entry name" value="UDP-galactose 4-epimerase, domain 1"/>
    <property type="match status" value="1"/>
</dbReference>
<dbReference type="SUPFAM" id="SSF51735">
    <property type="entry name" value="NAD(P)-binding Rossmann-fold domains"/>
    <property type="match status" value="1"/>
</dbReference>
<reference evidence="2 3" key="1">
    <citation type="submission" date="2019-05" db="EMBL/GenBank/DDBJ databases">
        <authorList>
            <person name="Qu J.-H."/>
        </authorList>
    </citation>
    <scope>NUCLEOTIDE SEQUENCE [LARGE SCALE GENOMIC DNA]</scope>
    <source>
        <strain evidence="2 3">NS28</strain>
    </source>
</reference>
<dbReference type="InterPro" id="IPR036291">
    <property type="entry name" value="NAD(P)-bd_dom_sf"/>
</dbReference>
<protein>
    <submittedName>
        <fullName evidence="2">SDR family oxidoreductase</fullName>
    </submittedName>
</protein>
<dbReference type="Proteomes" id="UP000323994">
    <property type="component" value="Unassembled WGS sequence"/>
</dbReference>
<dbReference type="CDD" id="cd05269">
    <property type="entry name" value="TMR_SDR_a"/>
    <property type="match status" value="1"/>
</dbReference>
<dbReference type="AlphaFoldDB" id="A0A5M8QVH0"/>
<dbReference type="OrthoDB" id="9780595at2"/>
<comment type="caution">
    <text evidence="2">The sequence shown here is derived from an EMBL/GenBank/DDBJ whole genome shotgun (WGS) entry which is preliminary data.</text>
</comment>
<dbReference type="InterPro" id="IPR052718">
    <property type="entry name" value="NmrA-type_oxidoreductase"/>
</dbReference>
<dbReference type="Pfam" id="PF05368">
    <property type="entry name" value="NmrA"/>
    <property type="match status" value="1"/>
</dbReference>